<proteinExistence type="predicted"/>
<name>A0AAV4VNC6_CAEEX</name>
<dbReference type="Proteomes" id="UP001054945">
    <property type="component" value="Unassembled WGS sequence"/>
</dbReference>
<keyword evidence="2" id="KW-1185">Reference proteome</keyword>
<organism evidence="1 2">
    <name type="scientific">Caerostris extrusa</name>
    <name type="common">Bark spider</name>
    <name type="synonym">Caerostris bankana</name>
    <dbReference type="NCBI Taxonomy" id="172846"/>
    <lineage>
        <taxon>Eukaryota</taxon>
        <taxon>Metazoa</taxon>
        <taxon>Ecdysozoa</taxon>
        <taxon>Arthropoda</taxon>
        <taxon>Chelicerata</taxon>
        <taxon>Arachnida</taxon>
        <taxon>Araneae</taxon>
        <taxon>Araneomorphae</taxon>
        <taxon>Entelegynae</taxon>
        <taxon>Araneoidea</taxon>
        <taxon>Araneidae</taxon>
        <taxon>Caerostris</taxon>
    </lineage>
</organism>
<dbReference type="AlphaFoldDB" id="A0AAV4VNC6"/>
<protein>
    <submittedName>
        <fullName evidence="1">Uncharacterized protein</fullName>
    </submittedName>
</protein>
<evidence type="ECO:0000313" key="1">
    <source>
        <dbReference type="EMBL" id="GIY71341.1"/>
    </source>
</evidence>
<reference evidence="1 2" key="1">
    <citation type="submission" date="2021-06" db="EMBL/GenBank/DDBJ databases">
        <title>Caerostris extrusa draft genome.</title>
        <authorList>
            <person name="Kono N."/>
            <person name="Arakawa K."/>
        </authorList>
    </citation>
    <scope>NUCLEOTIDE SEQUENCE [LARGE SCALE GENOMIC DNA]</scope>
</reference>
<evidence type="ECO:0000313" key="2">
    <source>
        <dbReference type="Proteomes" id="UP001054945"/>
    </source>
</evidence>
<comment type="caution">
    <text evidence="1">The sequence shown here is derived from an EMBL/GenBank/DDBJ whole genome shotgun (WGS) entry which is preliminary data.</text>
</comment>
<sequence length="126" mass="14834">MFVGRDQVATVSCSSLEKMCDTERRFLLTMQLSRIFMLRQFQVGETFCSVLPEHSKGENKFAINFCFPSFLKKEEPFLSSFCPVRHRISLLRFWWRDFKGSLPDECTITTDSIFIESSFFFNDVIQ</sequence>
<accession>A0AAV4VNC6</accession>
<gene>
    <name evidence="1" type="ORF">CEXT_2061</name>
</gene>
<dbReference type="EMBL" id="BPLR01014786">
    <property type="protein sequence ID" value="GIY71341.1"/>
    <property type="molecule type" value="Genomic_DNA"/>
</dbReference>